<keyword evidence="2" id="KW-1185">Reference proteome</keyword>
<name>A0A9N9HTL4_9GLOM</name>
<evidence type="ECO:0000313" key="2">
    <source>
        <dbReference type="Proteomes" id="UP000789405"/>
    </source>
</evidence>
<dbReference type="Proteomes" id="UP000789405">
    <property type="component" value="Unassembled WGS sequence"/>
</dbReference>
<organism evidence="1 2">
    <name type="scientific">Dentiscutata erythropus</name>
    <dbReference type="NCBI Taxonomy" id="1348616"/>
    <lineage>
        <taxon>Eukaryota</taxon>
        <taxon>Fungi</taxon>
        <taxon>Fungi incertae sedis</taxon>
        <taxon>Mucoromycota</taxon>
        <taxon>Glomeromycotina</taxon>
        <taxon>Glomeromycetes</taxon>
        <taxon>Diversisporales</taxon>
        <taxon>Gigasporaceae</taxon>
        <taxon>Dentiscutata</taxon>
    </lineage>
</organism>
<dbReference type="AlphaFoldDB" id="A0A9N9HTL4"/>
<dbReference type="Gene3D" id="3.80.10.10">
    <property type="entry name" value="Ribonuclease Inhibitor"/>
    <property type="match status" value="1"/>
</dbReference>
<dbReference type="EMBL" id="CAJVPY010009180">
    <property type="protein sequence ID" value="CAG8705675.1"/>
    <property type="molecule type" value="Genomic_DNA"/>
</dbReference>
<protein>
    <submittedName>
        <fullName evidence="1">20190_t:CDS:1</fullName>
    </submittedName>
</protein>
<reference evidence="1" key="1">
    <citation type="submission" date="2021-06" db="EMBL/GenBank/DDBJ databases">
        <authorList>
            <person name="Kallberg Y."/>
            <person name="Tangrot J."/>
            <person name="Rosling A."/>
        </authorList>
    </citation>
    <scope>NUCLEOTIDE SEQUENCE</scope>
    <source>
        <strain evidence="1">MA453B</strain>
    </source>
</reference>
<gene>
    <name evidence="1" type="ORF">DERYTH_LOCUS13267</name>
</gene>
<dbReference type="InterPro" id="IPR032675">
    <property type="entry name" value="LRR_dom_sf"/>
</dbReference>
<accession>A0A9N9HTL4</accession>
<feature type="non-terminal residue" evidence="1">
    <location>
        <position position="1"/>
    </location>
</feature>
<comment type="caution">
    <text evidence="1">The sequence shown here is derived from an EMBL/GenBank/DDBJ whole genome shotgun (WGS) entry which is preliminary data.</text>
</comment>
<dbReference type="SUPFAM" id="SSF52047">
    <property type="entry name" value="RNI-like"/>
    <property type="match status" value="1"/>
</dbReference>
<proteinExistence type="predicted"/>
<sequence>MDQIFAPEYLDAIFRFLPTNKDLHFCLLIPSPKVIRTYLAFIPGGTFRKLGYIGRIGFTIKRPLFNYQLFLKELSYDQFIDEAIENKCCKGIIIKLFRILAVRNVRFRRFVVYSCLDHHLSNELENIETLVLPHFSEFISKFRIALATLIRSQKHLKRFSLINSNEFASFPVQALANQEYSLSWLNSSVFLPFATAFSNLTYLEYSYGAYDIYDSTTPIRLLSDLIMTSCNTLKRIILDWNSPDDLDITQLVKIIAQYVINLESLKIPLYTLEQLAQIHRNHNQLRKLEVSVGRRINPLCALSLFANIPLKSPEYSIP</sequence>
<evidence type="ECO:0000313" key="1">
    <source>
        <dbReference type="EMBL" id="CAG8705675.1"/>
    </source>
</evidence>
<dbReference type="OrthoDB" id="2333987at2759"/>